<keyword evidence="1" id="KW-1133">Transmembrane helix</keyword>
<dbReference type="Pfam" id="PF13272">
    <property type="entry name" value="Holin_2-3"/>
    <property type="match status" value="1"/>
</dbReference>
<name>A0ABY9R677_9BACT</name>
<gene>
    <name evidence="2" type="ORF">KPS_001245</name>
</gene>
<protein>
    <submittedName>
        <fullName evidence="2">Holin</fullName>
    </submittedName>
</protein>
<dbReference type="EMBL" id="CP133659">
    <property type="protein sequence ID" value="WMW66642.1"/>
    <property type="molecule type" value="Genomic_DNA"/>
</dbReference>
<dbReference type="InterPro" id="IPR025140">
    <property type="entry name" value="Holin_2-3"/>
</dbReference>
<keyword evidence="3" id="KW-1185">Reference proteome</keyword>
<dbReference type="Proteomes" id="UP001180616">
    <property type="component" value="Chromosome"/>
</dbReference>
<feature type="transmembrane region" description="Helical" evidence="1">
    <location>
        <begin position="37"/>
        <end position="54"/>
    </location>
</feature>
<organism evidence="2 3">
    <name type="scientific">Nitratidesulfovibrio liaohensis</name>
    <dbReference type="NCBI Taxonomy" id="2604158"/>
    <lineage>
        <taxon>Bacteria</taxon>
        <taxon>Pseudomonadati</taxon>
        <taxon>Thermodesulfobacteriota</taxon>
        <taxon>Desulfovibrionia</taxon>
        <taxon>Desulfovibrionales</taxon>
        <taxon>Desulfovibrionaceae</taxon>
        <taxon>Nitratidesulfovibrio</taxon>
    </lineage>
</organism>
<evidence type="ECO:0000256" key="1">
    <source>
        <dbReference type="SAM" id="Phobius"/>
    </source>
</evidence>
<reference evidence="2" key="1">
    <citation type="submission" date="2023-09" db="EMBL/GenBank/DDBJ databases">
        <authorList>
            <consortium name="CW5 consortium"/>
            <person name="Lu C.-W."/>
        </authorList>
    </citation>
    <scope>NUCLEOTIDE SEQUENCE</scope>
    <source>
        <strain evidence="2">KPS</strain>
    </source>
</reference>
<evidence type="ECO:0000313" key="3">
    <source>
        <dbReference type="Proteomes" id="UP001180616"/>
    </source>
</evidence>
<evidence type="ECO:0000313" key="2">
    <source>
        <dbReference type="EMBL" id="WMW66642.1"/>
    </source>
</evidence>
<sequence length="120" mass="13586">MSIFRSLRHARMLLCALIAVVLWSVLGHVAPREAVTVLYKVTMVLTAAVAAYWVDRWLYPYARPEGYLAEEWRDRIDAGKWPDDIEDFPVVAESRTLFAVACLRRTMLMAVAMLAVGMGL</sequence>
<keyword evidence="1" id="KW-0812">Transmembrane</keyword>
<proteinExistence type="predicted"/>
<dbReference type="RefSeq" id="WP_309542506.1">
    <property type="nucleotide sequence ID" value="NZ_CP133659.1"/>
</dbReference>
<accession>A0ABY9R677</accession>
<keyword evidence="1" id="KW-0472">Membrane</keyword>